<dbReference type="InterPro" id="IPR050229">
    <property type="entry name" value="GlpE_sulfurtransferase"/>
</dbReference>
<dbReference type="InterPro" id="IPR001763">
    <property type="entry name" value="Rhodanese-like_dom"/>
</dbReference>
<reference evidence="3 4" key="1">
    <citation type="submission" date="2018-03" db="EMBL/GenBank/DDBJ databases">
        <title>Mesoflavibacter sp. HG37 and Mesoflavibacter sp. HG96 sp.nov., two marine bacteria isolated from seawater of Western Pacific Ocean.</title>
        <authorList>
            <person name="Cheng H."/>
            <person name="Wu Y.-H."/>
            <person name="Guo L.-L."/>
            <person name="Xu X.-W."/>
        </authorList>
    </citation>
    <scope>NUCLEOTIDE SEQUENCE [LARGE SCALE GENOMIC DNA]</scope>
    <source>
        <strain evidence="3 4">KCTC 32269</strain>
    </source>
</reference>
<dbReference type="OrthoDB" id="598065at2"/>
<gene>
    <name evidence="3" type="ORF">C7H52_05320</name>
</gene>
<evidence type="ECO:0000313" key="3">
    <source>
        <dbReference type="EMBL" id="PSG90699.1"/>
    </source>
</evidence>
<evidence type="ECO:0000259" key="2">
    <source>
        <dbReference type="PROSITE" id="PS50206"/>
    </source>
</evidence>
<sequence>MKHLLILLSFLFCANVWAQKDLDQLLKKYNNNGVPYISVEELAMPKTNAIILDSREFEEYEISHLENAIYVGYSDFDIKKIDELISDKNTPIVVYCSLGIRSETIGEKIKDAGYTNVRNLYGGIFEWKNKEFIIIDSNNKATEKVHAFSKSWSKWLKNGEKIYSTKDKK</sequence>
<dbReference type="EMBL" id="PXOQ01000007">
    <property type="protein sequence ID" value="PSG90699.1"/>
    <property type="molecule type" value="Genomic_DNA"/>
</dbReference>
<dbReference type="Gene3D" id="3.40.250.10">
    <property type="entry name" value="Rhodanese-like domain"/>
    <property type="match status" value="1"/>
</dbReference>
<dbReference type="AlphaFoldDB" id="A0A2T1NE77"/>
<dbReference type="SMART" id="SM00450">
    <property type="entry name" value="RHOD"/>
    <property type="match status" value="1"/>
</dbReference>
<dbReference type="InterPro" id="IPR036873">
    <property type="entry name" value="Rhodanese-like_dom_sf"/>
</dbReference>
<dbReference type="PANTHER" id="PTHR43031">
    <property type="entry name" value="FAD-DEPENDENT OXIDOREDUCTASE"/>
    <property type="match status" value="1"/>
</dbReference>
<name>A0A2T1NE77_9FLAO</name>
<evidence type="ECO:0000256" key="1">
    <source>
        <dbReference type="SAM" id="SignalP"/>
    </source>
</evidence>
<dbReference type="Proteomes" id="UP000238426">
    <property type="component" value="Unassembled WGS sequence"/>
</dbReference>
<feature type="chain" id="PRO_5015550112" evidence="1">
    <location>
        <begin position="19"/>
        <end position="169"/>
    </location>
</feature>
<dbReference type="SUPFAM" id="SSF52821">
    <property type="entry name" value="Rhodanese/Cell cycle control phosphatase"/>
    <property type="match status" value="1"/>
</dbReference>
<feature type="signal peptide" evidence="1">
    <location>
        <begin position="1"/>
        <end position="18"/>
    </location>
</feature>
<dbReference type="NCBIfam" id="NF045521">
    <property type="entry name" value="rhoda_near_glyco"/>
    <property type="match status" value="1"/>
</dbReference>
<keyword evidence="4" id="KW-1185">Reference proteome</keyword>
<dbReference type="Pfam" id="PF00581">
    <property type="entry name" value="Rhodanese"/>
    <property type="match status" value="1"/>
</dbReference>
<feature type="domain" description="Rhodanese" evidence="2">
    <location>
        <begin position="45"/>
        <end position="136"/>
    </location>
</feature>
<dbReference type="RefSeq" id="WP_106462840.1">
    <property type="nucleotide sequence ID" value="NZ_PXOQ01000007.1"/>
</dbReference>
<keyword evidence="1" id="KW-0732">Signal</keyword>
<evidence type="ECO:0000313" key="4">
    <source>
        <dbReference type="Proteomes" id="UP000238426"/>
    </source>
</evidence>
<comment type="caution">
    <text evidence="3">The sequence shown here is derived from an EMBL/GenBank/DDBJ whole genome shotgun (WGS) entry which is preliminary data.</text>
</comment>
<accession>A0A2T1NE77</accession>
<organism evidence="3 4">
    <name type="scientific">Aurantibacter aestuarii</name>
    <dbReference type="NCBI Taxonomy" id="1266046"/>
    <lineage>
        <taxon>Bacteria</taxon>
        <taxon>Pseudomonadati</taxon>
        <taxon>Bacteroidota</taxon>
        <taxon>Flavobacteriia</taxon>
        <taxon>Flavobacteriales</taxon>
        <taxon>Flavobacteriaceae</taxon>
        <taxon>Aurantibacter</taxon>
    </lineage>
</organism>
<protein>
    <submittedName>
        <fullName evidence="3">Rhodanese-like domain-containing protein</fullName>
    </submittedName>
</protein>
<dbReference type="PANTHER" id="PTHR43031:SF7">
    <property type="entry name" value="NITRIC OXIDE REDUCTASE FLRD-NAD(+) REDUCTASE"/>
    <property type="match status" value="1"/>
</dbReference>
<dbReference type="CDD" id="cd00158">
    <property type="entry name" value="RHOD"/>
    <property type="match status" value="1"/>
</dbReference>
<proteinExistence type="predicted"/>
<dbReference type="PROSITE" id="PS50206">
    <property type="entry name" value="RHODANESE_3"/>
    <property type="match status" value="1"/>
</dbReference>